<sequence length="114" mass="12373">MTDDAYWREGEGAQLCSGDTLTRALQGVHGSPTITPMPDDPCTETAACDPDLYNAFLVIWDVGNGFTCSRANEDTMNTYNPFKCDAANSGLFINRFDNPVKGLLCYNDPSLPPG</sequence>
<evidence type="ECO:0000313" key="1">
    <source>
        <dbReference type="EMBL" id="PAV85816.1"/>
    </source>
</evidence>
<gene>
    <name evidence="1" type="ORF">WR25_02493</name>
</gene>
<organism evidence="1 2">
    <name type="scientific">Diploscapter pachys</name>
    <dbReference type="NCBI Taxonomy" id="2018661"/>
    <lineage>
        <taxon>Eukaryota</taxon>
        <taxon>Metazoa</taxon>
        <taxon>Ecdysozoa</taxon>
        <taxon>Nematoda</taxon>
        <taxon>Chromadorea</taxon>
        <taxon>Rhabditida</taxon>
        <taxon>Rhabditina</taxon>
        <taxon>Rhabditomorpha</taxon>
        <taxon>Rhabditoidea</taxon>
        <taxon>Rhabditidae</taxon>
        <taxon>Diploscapter</taxon>
    </lineage>
</organism>
<proteinExistence type="predicted"/>
<reference evidence="1 2" key="1">
    <citation type="journal article" date="2017" name="Curr. Biol.">
        <title>Genome architecture and evolution of a unichromosomal asexual nematode.</title>
        <authorList>
            <person name="Fradin H."/>
            <person name="Zegar C."/>
            <person name="Gutwein M."/>
            <person name="Lucas J."/>
            <person name="Kovtun M."/>
            <person name="Corcoran D."/>
            <person name="Baugh L.R."/>
            <person name="Kiontke K."/>
            <person name="Gunsalus K."/>
            <person name="Fitch D.H."/>
            <person name="Piano F."/>
        </authorList>
    </citation>
    <scope>NUCLEOTIDE SEQUENCE [LARGE SCALE GENOMIC DNA]</scope>
    <source>
        <strain evidence="1">PF1309</strain>
    </source>
</reference>
<accession>A0A2A2LHT0</accession>
<dbReference type="EMBL" id="LIAE01006724">
    <property type="protein sequence ID" value="PAV85816.1"/>
    <property type="molecule type" value="Genomic_DNA"/>
</dbReference>
<protein>
    <submittedName>
        <fullName evidence="1">Uncharacterized protein</fullName>
    </submittedName>
</protein>
<evidence type="ECO:0000313" key="2">
    <source>
        <dbReference type="Proteomes" id="UP000218231"/>
    </source>
</evidence>
<keyword evidence="2" id="KW-1185">Reference proteome</keyword>
<dbReference type="AlphaFoldDB" id="A0A2A2LHT0"/>
<dbReference type="Proteomes" id="UP000218231">
    <property type="component" value="Unassembled WGS sequence"/>
</dbReference>
<name>A0A2A2LHT0_9BILA</name>
<comment type="caution">
    <text evidence="1">The sequence shown here is derived from an EMBL/GenBank/DDBJ whole genome shotgun (WGS) entry which is preliminary data.</text>
</comment>